<dbReference type="GO" id="GO:0005525">
    <property type="term" value="F:GTP binding"/>
    <property type="evidence" value="ECO:0007669"/>
    <property type="project" value="UniProtKB-KW"/>
</dbReference>
<comment type="similarity">
    <text evidence="3">Belongs to the TRAFAC class YlqF/YawG GTPase family. MTG1 subfamily.</text>
</comment>
<comment type="caution">
    <text evidence="6">The sequence shown here is derived from an EMBL/GenBank/DDBJ whole genome shotgun (WGS) entry which is preliminary data.</text>
</comment>
<reference evidence="6" key="1">
    <citation type="journal article" date="2020" name="mSystems">
        <title>Genome- and Community-Level Interaction Insights into Carbon Utilization and Element Cycling Functions of Hydrothermarchaeota in Hydrothermal Sediment.</title>
        <authorList>
            <person name="Zhou Z."/>
            <person name="Liu Y."/>
            <person name="Xu W."/>
            <person name="Pan J."/>
            <person name="Luo Z.H."/>
            <person name="Li M."/>
        </authorList>
    </citation>
    <scope>NUCLEOTIDE SEQUENCE [LARGE SCALE GENOMIC DNA]</scope>
    <source>
        <strain evidence="6">SpSt-735</strain>
    </source>
</reference>
<gene>
    <name evidence="6" type="primary">rsgA</name>
    <name evidence="6" type="ORF">ENV17_06810</name>
</gene>
<evidence type="ECO:0000313" key="6">
    <source>
        <dbReference type="EMBL" id="HGI44076.1"/>
    </source>
</evidence>
<dbReference type="Pfam" id="PF01926">
    <property type="entry name" value="MMR_HSR1"/>
    <property type="match status" value="1"/>
</dbReference>
<dbReference type="PANTHER" id="PTHR11089">
    <property type="entry name" value="GTP-BINDING PROTEIN-RELATED"/>
    <property type="match status" value="1"/>
</dbReference>
<keyword evidence="1 3" id="KW-0547">Nucleotide-binding</keyword>
<dbReference type="PIRSF" id="PIRSF006230">
    <property type="entry name" value="MG442"/>
    <property type="match status" value="1"/>
</dbReference>
<evidence type="ECO:0000256" key="1">
    <source>
        <dbReference type="ARBA" id="ARBA00022741"/>
    </source>
</evidence>
<dbReference type="Gene3D" id="3.40.50.300">
    <property type="entry name" value="P-loop containing nucleotide triphosphate hydrolases"/>
    <property type="match status" value="1"/>
</dbReference>
<protein>
    <submittedName>
        <fullName evidence="6">GTPase RsgA</fullName>
    </submittedName>
</protein>
<sequence length="301" mass="33367">MSSTWREVRRVVELADVVLEVVDARDLWGTRVLRVERLAEELGKPLVIVINKADLVPKEVLDKWVRILRREREAVYISASRRLGTRKLWVALKKATERRSMSVAVVGLPNVGKSTIINLLRGSHSVGTSPIPGFTRSVTRVRAKTWLRVIDAPGVVPRLEEEELALRSALRPEALEDPLPAAMKLVQLIASKRPKVLEDLYGFAPKGSGPDDAYAFLEELARRRGLLGKGGLPLVEEAARVVLRDWQSGRNTFYLKPEDYGLDVSARKSGKRAGAPRSLASEKAEEIVDEKAGGEQSDVGK</sequence>
<dbReference type="InterPro" id="IPR030378">
    <property type="entry name" value="G_CP_dom"/>
</dbReference>
<evidence type="ECO:0000259" key="5">
    <source>
        <dbReference type="PROSITE" id="PS51721"/>
    </source>
</evidence>
<name>A0A7C4BA81_THEPE</name>
<dbReference type="AlphaFoldDB" id="A0A7C4BA81"/>
<organism evidence="6">
    <name type="scientific">Thermofilum pendens</name>
    <dbReference type="NCBI Taxonomy" id="2269"/>
    <lineage>
        <taxon>Archaea</taxon>
        <taxon>Thermoproteota</taxon>
        <taxon>Thermoprotei</taxon>
        <taxon>Thermofilales</taxon>
        <taxon>Thermofilaceae</taxon>
        <taxon>Thermofilum</taxon>
    </lineage>
</organism>
<evidence type="ECO:0000256" key="3">
    <source>
        <dbReference type="PIRNR" id="PIRNR006230"/>
    </source>
</evidence>
<proteinExistence type="inferred from homology"/>
<evidence type="ECO:0000256" key="2">
    <source>
        <dbReference type="ARBA" id="ARBA00023134"/>
    </source>
</evidence>
<dbReference type="InterPro" id="IPR006073">
    <property type="entry name" value="GTP-bd"/>
</dbReference>
<dbReference type="InterPro" id="IPR050755">
    <property type="entry name" value="TRAFAC_YlqF/YawG_RiboMat"/>
</dbReference>
<feature type="region of interest" description="Disordered" evidence="4">
    <location>
        <begin position="266"/>
        <end position="301"/>
    </location>
</feature>
<dbReference type="PANTHER" id="PTHR11089:SF30">
    <property type="entry name" value="GUANINE NUCLEOTIDE-BINDING PROTEIN-LIKE 3 HOMOLOG"/>
    <property type="match status" value="1"/>
</dbReference>
<dbReference type="PRINTS" id="PR00326">
    <property type="entry name" value="GTP1OBG"/>
</dbReference>
<dbReference type="InterPro" id="IPR027417">
    <property type="entry name" value="P-loop_NTPase"/>
</dbReference>
<feature type="domain" description="CP-type G" evidence="5">
    <location>
        <begin position="5"/>
        <end position="158"/>
    </location>
</feature>
<dbReference type="PROSITE" id="PS51721">
    <property type="entry name" value="G_CP"/>
    <property type="match status" value="1"/>
</dbReference>
<dbReference type="Gene3D" id="1.10.1580.10">
    <property type="match status" value="1"/>
</dbReference>
<accession>A0A7C4BA81</accession>
<evidence type="ECO:0000256" key="4">
    <source>
        <dbReference type="SAM" id="MobiDB-lite"/>
    </source>
</evidence>
<dbReference type="InterPro" id="IPR016478">
    <property type="entry name" value="GTPase_MTG1"/>
</dbReference>
<feature type="compositionally biased region" description="Basic and acidic residues" evidence="4">
    <location>
        <begin position="280"/>
        <end position="301"/>
    </location>
</feature>
<dbReference type="InterPro" id="IPR023179">
    <property type="entry name" value="GTP-bd_ortho_bundle_sf"/>
</dbReference>
<dbReference type="SUPFAM" id="SSF52540">
    <property type="entry name" value="P-loop containing nucleoside triphosphate hydrolases"/>
    <property type="match status" value="1"/>
</dbReference>
<dbReference type="EMBL" id="DTFI01000186">
    <property type="protein sequence ID" value="HGI44076.1"/>
    <property type="molecule type" value="Genomic_DNA"/>
</dbReference>
<keyword evidence="2 3" id="KW-0342">GTP-binding</keyword>